<evidence type="ECO:0000259" key="4">
    <source>
        <dbReference type="PROSITE" id="PS51000"/>
    </source>
</evidence>
<protein>
    <submittedName>
        <fullName evidence="5">DeoR/GlpR family transcriptional regulator of sugar metabolism</fullName>
    </submittedName>
</protein>
<accession>A0ABS4E0T2</accession>
<dbReference type="SUPFAM" id="SSF46785">
    <property type="entry name" value="Winged helix' DNA-binding domain"/>
    <property type="match status" value="1"/>
</dbReference>
<organism evidence="5 6">
    <name type="scientific">Rhizobium halophytocola</name>
    <dbReference type="NCBI Taxonomy" id="735519"/>
    <lineage>
        <taxon>Bacteria</taxon>
        <taxon>Pseudomonadati</taxon>
        <taxon>Pseudomonadota</taxon>
        <taxon>Alphaproteobacteria</taxon>
        <taxon>Hyphomicrobiales</taxon>
        <taxon>Rhizobiaceae</taxon>
        <taxon>Rhizobium/Agrobacterium group</taxon>
        <taxon>Rhizobium</taxon>
    </lineage>
</organism>
<reference evidence="5 6" key="1">
    <citation type="submission" date="2021-03" db="EMBL/GenBank/DDBJ databases">
        <title>Genomic Encyclopedia of Type Strains, Phase IV (KMG-IV): sequencing the most valuable type-strain genomes for metagenomic binning, comparative biology and taxonomic classification.</title>
        <authorList>
            <person name="Goeker M."/>
        </authorList>
    </citation>
    <scope>NUCLEOTIDE SEQUENCE [LARGE SCALE GENOMIC DNA]</scope>
    <source>
        <strain evidence="5 6">DSM 21600</strain>
    </source>
</reference>
<dbReference type="Proteomes" id="UP000759443">
    <property type="component" value="Unassembled WGS sequence"/>
</dbReference>
<name>A0ABS4E0T2_9HYPH</name>
<dbReference type="PROSITE" id="PS00894">
    <property type="entry name" value="HTH_DEOR_1"/>
    <property type="match status" value="1"/>
</dbReference>
<dbReference type="Gene3D" id="1.10.10.10">
    <property type="entry name" value="Winged helix-like DNA-binding domain superfamily/Winged helix DNA-binding domain"/>
    <property type="match status" value="1"/>
</dbReference>
<dbReference type="InterPro" id="IPR050313">
    <property type="entry name" value="Carb_Metab_HTH_regulators"/>
</dbReference>
<keyword evidence="3" id="KW-0804">Transcription</keyword>
<evidence type="ECO:0000256" key="1">
    <source>
        <dbReference type="ARBA" id="ARBA00023015"/>
    </source>
</evidence>
<dbReference type="PRINTS" id="PR00037">
    <property type="entry name" value="HTHLACR"/>
</dbReference>
<dbReference type="PANTHER" id="PTHR30363:SF44">
    <property type="entry name" value="AGA OPERON TRANSCRIPTIONAL REPRESSOR-RELATED"/>
    <property type="match status" value="1"/>
</dbReference>
<keyword evidence="1" id="KW-0805">Transcription regulation</keyword>
<proteinExistence type="predicted"/>
<dbReference type="PROSITE" id="PS51000">
    <property type="entry name" value="HTH_DEOR_2"/>
    <property type="match status" value="1"/>
</dbReference>
<dbReference type="PANTHER" id="PTHR30363">
    <property type="entry name" value="HTH-TYPE TRANSCRIPTIONAL REGULATOR SRLR-RELATED"/>
    <property type="match status" value="1"/>
</dbReference>
<dbReference type="InterPro" id="IPR001034">
    <property type="entry name" value="DeoR_HTH"/>
</dbReference>
<evidence type="ECO:0000256" key="2">
    <source>
        <dbReference type="ARBA" id="ARBA00023125"/>
    </source>
</evidence>
<dbReference type="EMBL" id="JAGGJU010000008">
    <property type="protein sequence ID" value="MBP1851550.1"/>
    <property type="molecule type" value="Genomic_DNA"/>
</dbReference>
<dbReference type="Pfam" id="PF08220">
    <property type="entry name" value="HTH_DeoR"/>
    <property type="match status" value="1"/>
</dbReference>
<dbReference type="SMART" id="SM00420">
    <property type="entry name" value="HTH_DEOR"/>
    <property type="match status" value="1"/>
</dbReference>
<comment type="caution">
    <text evidence="5">The sequence shown here is derived from an EMBL/GenBank/DDBJ whole genome shotgun (WGS) entry which is preliminary data.</text>
</comment>
<dbReference type="InterPro" id="IPR036390">
    <property type="entry name" value="WH_DNA-bd_sf"/>
</dbReference>
<evidence type="ECO:0000313" key="6">
    <source>
        <dbReference type="Proteomes" id="UP000759443"/>
    </source>
</evidence>
<gene>
    <name evidence="5" type="ORF">J2Z17_002998</name>
</gene>
<evidence type="ECO:0000313" key="5">
    <source>
        <dbReference type="EMBL" id="MBP1851550.1"/>
    </source>
</evidence>
<keyword evidence="6" id="KW-1185">Reference proteome</keyword>
<dbReference type="InterPro" id="IPR036388">
    <property type="entry name" value="WH-like_DNA-bd_sf"/>
</dbReference>
<sequence>MREGNWTEKRDERRQEIINLLVEHHAFDLQGPATRFAVSSMTIRRDLDDLEASGMLRKVRGGATINAGTRFRSDFNAVVSDHPLPQDTVLALEGPRS</sequence>
<keyword evidence="2" id="KW-0238">DNA-binding</keyword>
<feature type="domain" description="HTH deoR-type" evidence="4">
    <location>
        <begin position="10"/>
        <end position="65"/>
    </location>
</feature>
<dbReference type="InterPro" id="IPR018356">
    <property type="entry name" value="Tscrpt_reg_HTH_DeoR_CS"/>
</dbReference>
<evidence type="ECO:0000256" key="3">
    <source>
        <dbReference type="ARBA" id="ARBA00023163"/>
    </source>
</evidence>